<feature type="domain" description="CN hydrolase" evidence="2">
    <location>
        <begin position="4"/>
        <end position="259"/>
    </location>
</feature>
<name>A0ABU2WIP9_9GAMM</name>
<dbReference type="InterPro" id="IPR036526">
    <property type="entry name" value="C-N_Hydrolase_sf"/>
</dbReference>
<evidence type="ECO:0000256" key="1">
    <source>
        <dbReference type="ARBA" id="ARBA00022801"/>
    </source>
</evidence>
<dbReference type="Proteomes" id="UP001254608">
    <property type="component" value="Unassembled WGS sequence"/>
</dbReference>
<dbReference type="SUPFAM" id="SSF56317">
    <property type="entry name" value="Carbon-nitrogen hydrolase"/>
    <property type="match status" value="1"/>
</dbReference>
<dbReference type="PROSITE" id="PS50263">
    <property type="entry name" value="CN_HYDROLASE"/>
    <property type="match status" value="1"/>
</dbReference>
<dbReference type="EMBL" id="JAVRIC010000006">
    <property type="protein sequence ID" value="MDT0496962.1"/>
    <property type="molecule type" value="Genomic_DNA"/>
</dbReference>
<dbReference type="RefSeq" id="WP_311364356.1">
    <property type="nucleotide sequence ID" value="NZ_JAVRIC010000006.1"/>
</dbReference>
<evidence type="ECO:0000313" key="4">
    <source>
        <dbReference type="Proteomes" id="UP001254608"/>
    </source>
</evidence>
<keyword evidence="1 3" id="KW-0378">Hydrolase</keyword>
<dbReference type="Gene3D" id="3.60.110.10">
    <property type="entry name" value="Carbon-nitrogen hydrolase"/>
    <property type="match status" value="1"/>
</dbReference>
<dbReference type="InterPro" id="IPR003010">
    <property type="entry name" value="C-N_Hydrolase"/>
</dbReference>
<protein>
    <submittedName>
        <fullName evidence="3">Carbon-nitrogen hydrolase family protein</fullName>
    </submittedName>
</protein>
<gene>
    <name evidence="3" type="ORF">RM530_06225</name>
</gene>
<dbReference type="Pfam" id="PF00795">
    <property type="entry name" value="CN_hydrolase"/>
    <property type="match status" value="1"/>
</dbReference>
<reference evidence="3 4" key="1">
    <citation type="submission" date="2023-09" db="EMBL/GenBank/DDBJ databases">
        <authorList>
            <person name="Rey-Velasco X."/>
        </authorList>
    </citation>
    <scope>NUCLEOTIDE SEQUENCE [LARGE SCALE GENOMIC DNA]</scope>
    <source>
        <strain evidence="3 4">W345</strain>
    </source>
</reference>
<accession>A0ABU2WIP9</accession>
<dbReference type="PANTHER" id="PTHR23088:SF27">
    <property type="entry name" value="DEAMINATED GLUTATHIONE AMIDASE"/>
    <property type="match status" value="1"/>
</dbReference>
<evidence type="ECO:0000313" key="3">
    <source>
        <dbReference type="EMBL" id="MDT0496962.1"/>
    </source>
</evidence>
<dbReference type="InterPro" id="IPR045254">
    <property type="entry name" value="Nit1/2_C-N_Hydrolase"/>
</dbReference>
<keyword evidence="4" id="KW-1185">Reference proteome</keyword>
<dbReference type="GO" id="GO:0016787">
    <property type="term" value="F:hydrolase activity"/>
    <property type="evidence" value="ECO:0007669"/>
    <property type="project" value="UniProtKB-KW"/>
</dbReference>
<sequence>MSTANPVVAALQMRTGADVAENLAQARGLLEDAARAKAVLAVLPENFAFMGAKETDKLSVAEPQGEGAIQSFLATQARRLGLWIVGGTLPMAVPERKDKVWAASLMYSPEGKLAAHYDKVHLFDVEVAREDGVDRYRESATIEQGDIRFVTQDTPAGRVGMTVCYDLRYPELYRRLSRDLAEIIVVPSAFTQRTGEAHWEPLLRARAIENQCFIIAPNQHGQHPGGRKTYGHSCIIDPWGTVIAERAEGVGIVTATLRREQLFNLRRTFPVLTHRRIVYDRT</sequence>
<evidence type="ECO:0000259" key="2">
    <source>
        <dbReference type="PROSITE" id="PS50263"/>
    </source>
</evidence>
<dbReference type="CDD" id="cd07572">
    <property type="entry name" value="nit"/>
    <property type="match status" value="1"/>
</dbReference>
<comment type="caution">
    <text evidence="3">The sequence shown here is derived from an EMBL/GenBank/DDBJ whole genome shotgun (WGS) entry which is preliminary data.</text>
</comment>
<dbReference type="PANTHER" id="PTHR23088">
    <property type="entry name" value="NITRILASE-RELATED"/>
    <property type="match status" value="1"/>
</dbReference>
<organism evidence="3 4">
    <name type="scientific">Banduia mediterranea</name>
    <dbReference type="NCBI Taxonomy" id="3075609"/>
    <lineage>
        <taxon>Bacteria</taxon>
        <taxon>Pseudomonadati</taxon>
        <taxon>Pseudomonadota</taxon>
        <taxon>Gammaproteobacteria</taxon>
        <taxon>Nevskiales</taxon>
        <taxon>Algiphilaceae</taxon>
        <taxon>Banduia</taxon>
    </lineage>
</organism>
<proteinExistence type="predicted"/>